<evidence type="ECO:0000256" key="1">
    <source>
        <dbReference type="ARBA" id="ARBA00004123"/>
    </source>
</evidence>
<feature type="compositionally biased region" description="Polar residues" evidence="7">
    <location>
        <begin position="189"/>
        <end position="203"/>
    </location>
</feature>
<feature type="region of interest" description="Disordered" evidence="7">
    <location>
        <begin position="1"/>
        <end position="31"/>
    </location>
</feature>
<dbReference type="InterPro" id="IPR016024">
    <property type="entry name" value="ARM-type_fold"/>
</dbReference>
<feature type="region of interest" description="Disordered" evidence="7">
    <location>
        <begin position="247"/>
        <end position="272"/>
    </location>
</feature>
<dbReference type="GO" id="GO:0071169">
    <property type="term" value="P:establishment of protein localization to chromatin"/>
    <property type="evidence" value="ECO:0007669"/>
    <property type="project" value="TreeGrafter"/>
</dbReference>
<feature type="compositionally biased region" description="Polar residues" evidence="7">
    <location>
        <begin position="211"/>
        <end position="223"/>
    </location>
</feature>
<dbReference type="PANTHER" id="PTHR21704">
    <property type="entry name" value="NIPPED-B-LIKE PROTEIN DELANGIN SCC2-RELATED"/>
    <property type="match status" value="1"/>
</dbReference>
<dbReference type="GO" id="GO:0010468">
    <property type="term" value="P:regulation of gene expression"/>
    <property type="evidence" value="ECO:0007669"/>
    <property type="project" value="InterPro"/>
</dbReference>
<dbReference type="GeneID" id="96004601"/>
<feature type="compositionally biased region" description="Polar residues" evidence="7">
    <location>
        <begin position="164"/>
        <end position="182"/>
    </location>
</feature>
<evidence type="ECO:0000256" key="2">
    <source>
        <dbReference type="ARBA" id="ARBA00009252"/>
    </source>
</evidence>
<dbReference type="GO" id="GO:0003682">
    <property type="term" value="F:chromatin binding"/>
    <property type="evidence" value="ECO:0007669"/>
    <property type="project" value="TreeGrafter"/>
</dbReference>
<dbReference type="GO" id="GO:1990414">
    <property type="term" value="P:replication-born double-strand break repair via sister chromatid exchange"/>
    <property type="evidence" value="ECO:0007669"/>
    <property type="project" value="TreeGrafter"/>
</dbReference>
<dbReference type="SUPFAM" id="SSF48371">
    <property type="entry name" value="ARM repeat"/>
    <property type="match status" value="1"/>
</dbReference>
<feature type="region of interest" description="Disordered" evidence="7">
    <location>
        <begin position="1752"/>
        <end position="1825"/>
    </location>
</feature>
<evidence type="ECO:0000256" key="5">
    <source>
        <dbReference type="ARBA" id="ARBA00023306"/>
    </source>
</evidence>
<reference evidence="9 10" key="1">
    <citation type="journal article" date="2020" name="Microbiol. Resour. Announc.">
        <title>Draft Genome Sequence of a Cladosporium Species Isolated from the Mesophotic Ascidian Didemnum maculosum.</title>
        <authorList>
            <person name="Gioti A."/>
            <person name="Siaperas R."/>
            <person name="Nikolaivits E."/>
            <person name="Le Goff G."/>
            <person name="Ouazzani J."/>
            <person name="Kotoulas G."/>
            <person name="Topakas E."/>
        </authorList>
    </citation>
    <scope>NUCLEOTIDE SEQUENCE [LARGE SCALE GENOMIC DNA]</scope>
    <source>
        <strain evidence="9 10">TM138-S3</strain>
    </source>
</reference>
<feature type="region of interest" description="Disordered" evidence="7">
    <location>
        <begin position="120"/>
        <end position="143"/>
    </location>
</feature>
<comment type="caution">
    <text evidence="9">The sequence shown here is derived from an EMBL/GenBank/DDBJ whole genome shotgun (WGS) entry which is preliminary data.</text>
</comment>
<dbReference type="Proteomes" id="UP000803884">
    <property type="component" value="Unassembled WGS sequence"/>
</dbReference>
<dbReference type="PANTHER" id="PTHR21704:SF18">
    <property type="entry name" value="NIPPED-B-LIKE PROTEIN"/>
    <property type="match status" value="1"/>
</dbReference>
<evidence type="ECO:0000256" key="3">
    <source>
        <dbReference type="ARBA" id="ARBA00022737"/>
    </source>
</evidence>
<evidence type="ECO:0000256" key="7">
    <source>
        <dbReference type="SAM" id="MobiDB-lite"/>
    </source>
</evidence>
<dbReference type="InterPro" id="IPR024986">
    <property type="entry name" value="Nipped-B_C"/>
</dbReference>
<dbReference type="CDD" id="cd23958">
    <property type="entry name" value="SCC2"/>
    <property type="match status" value="1"/>
</dbReference>
<dbReference type="GO" id="GO:0140588">
    <property type="term" value="P:chromatin looping"/>
    <property type="evidence" value="ECO:0007669"/>
    <property type="project" value="InterPro"/>
</dbReference>
<dbReference type="GO" id="GO:0034087">
    <property type="term" value="P:establishment of mitotic sister chromatid cohesion"/>
    <property type="evidence" value="ECO:0007669"/>
    <property type="project" value="TreeGrafter"/>
</dbReference>
<protein>
    <recommendedName>
        <fullName evidence="6">Sister chromatid cohesion protein</fullName>
    </recommendedName>
</protein>
<evidence type="ECO:0000259" key="8">
    <source>
        <dbReference type="Pfam" id="PF12830"/>
    </source>
</evidence>
<evidence type="ECO:0000313" key="10">
    <source>
        <dbReference type="Proteomes" id="UP000803884"/>
    </source>
</evidence>
<sequence length="1825" mass="201212">MQNTYNSGGNMPPTNGVPSQPHQGSADQQWMQTPTVSEALPFTPFSSIIPFNPEVIPPPLATPYHNANFGLGDHQQSRRVLERLSAGATNAESASKRCQQTLKDVQKLLDSDSLTKYQFKRPKNLQAREGASSQASRPAPELSPFARMVLDSADVPFRYLTPESPGTQNRPAVNGTNPSTTKIQKRIPTPQSTVKPETNQQNGFPPLQNDGLPQSSHAAPSSQVLQAVVPGRLSAAELSGIQYVADTSEGQSGKSRPTASNGSRTISVDQRQKGDAAVAALQILLNEIFTAEDNFDPDDMSHSKWLTVADSDDGRVPILQRTAQEQLDTAVQSVAKYVRLDSMDVEDLVRVQKFNERAVSAANSTNLQIGEDWSQDDVQFWLTKLDQAESSLLAARTLFRVMNAGRQEKELQSEDHVRAALDLLKTIIDTGLVPVAEERSFVGERVRGGDKPQYNPKFVLATNHRSGLQSLLHAVTKSLRLLAILLSRVDVDESAISSIVYMCKSLIFAENAGTEKESVLGIQPFESTRKYAMDVLGRIFTRYTDQRLFVIDEILVSLEKLPATKQSARQYRLPDGKPIQLVSALLMRLVQTSATRNSTALHLRSKAVEDDDDEDDEDAEGSDEDVKDDDPDDDDYGGIQVSNKKKGVPNDLVSLVSPLHDAARSNASYIVRMLIQRASTTAKNSDEPYRKLIDIFTEDFLNVLGSSDWPAAELLLQIMLNYLVSLAENPKATVPARNLGLELMGMMGSGILGLQMQTRSVAKNVDRDESPLTNTLVTTFHNADINNKDIDSRDLLDFNGPYRFVLEYLRARDNGNDAQVQTAKGYLLVHWAMQLCGARSGSVDSENSDAPDMSKSLSEKLRNIIVDPEWLEENYDFKTPSTTTGRFASLLVTINTTFCKAFHRLFSGLVNALTDEHTLVKSRAIKSMLTVIEKDPEVLARNVHLLHRILNCMKDKSALVRESALSLVQRCLALRPELAGQVHPHVALRAMDPMSGVRKKAFKVLKDLYLNTEVQMKSGSLPESQLKVRLSVANALIEGMKDAEENVLELVRSILEELWFAPFHGLSLQGDTAVQTKLKYRSQAQLLTSCVDHNKQNADDLHREMGRLIRDVTTKSKTAPANERVCKVLIEVLFDGMIDPEDIPGSPSAAIILQTLTIFAKACPTLMNAAQLERLEPYTNNLNKSDDLNVYRSVLAILRYAMPHVNNLGHDILMKLQSSLMKSIGRLPKTEITEVAACLWTIDGELQNTERLVNLMASAMANIRSMSKADFTSDPKQVSRVTKLMNIVGQFGKACDFESQFTTFQQKFSWSKSRSVADLAIEVVCPFTNPKQPTDIREAALDAICAISQRWPNMFLREDVGGAFNLILKEKAHSLEEIFVSGLEGFFAMLGVPSETQQDAAAAPVTGRERLARTYVASDQDGASSALAQKFLPDIIRLAESSATPGTGDELALTATKLIASILQQGLPHPKECGPTLVALETSPNTRIAQIAFSEHRVMHQKHETVIEKEYVRSVQRSLNYQHRISGGLAGFTGSPPQSKLHYFWDVLKSGKLKVRHKFISNICQKLEFEPARLDVRTITPPELTLARYVCENLAFFDYDRTDDLLKLLSAFEKSFASVGTPVAQAIESEVLKLNVEAMLAPDPMAIGTMTGASQDTSINPARLRTLAISSQILLIIWETRTYLLRLWNLQKIVRNSKAAIKENSKAPSRANTTAFLTDAYLKAIPDLMAATATSEQQHALCERFVEVTSVDSEAKIPSEDEDEMAVTGGAGDASDSDGATPPVGGKSRKRKSGGSSQNTPRKKVRPRNGSMSKSVDGDEDGAWD</sequence>
<feature type="region of interest" description="Disordered" evidence="7">
    <location>
        <begin position="159"/>
        <end position="223"/>
    </location>
</feature>
<dbReference type="Pfam" id="PF12765">
    <property type="entry name" value="Cohesin_HEAT"/>
    <property type="match status" value="1"/>
</dbReference>
<dbReference type="InterPro" id="IPR033031">
    <property type="entry name" value="Scc2/Nipped-B"/>
</dbReference>
<feature type="domain" description="Sister chromatid cohesion C-terminal" evidence="8">
    <location>
        <begin position="1424"/>
        <end position="1614"/>
    </location>
</feature>
<dbReference type="InterPro" id="IPR026003">
    <property type="entry name" value="Cohesin_HEAT"/>
</dbReference>
<dbReference type="GO" id="GO:0090694">
    <property type="term" value="C:Scc2-Scc4 cohesin loading complex"/>
    <property type="evidence" value="ECO:0007669"/>
    <property type="project" value="TreeGrafter"/>
</dbReference>
<dbReference type="Pfam" id="PF12830">
    <property type="entry name" value="Nipped-B_C"/>
    <property type="match status" value="1"/>
</dbReference>
<evidence type="ECO:0000256" key="4">
    <source>
        <dbReference type="ARBA" id="ARBA00023242"/>
    </source>
</evidence>
<gene>
    <name evidence="9" type="ORF">WHR41_03157</name>
</gene>
<organism evidence="9 10">
    <name type="scientific">Cladosporium halotolerans</name>
    <dbReference type="NCBI Taxonomy" id="1052096"/>
    <lineage>
        <taxon>Eukaryota</taxon>
        <taxon>Fungi</taxon>
        <taxon>Dikarya</taxon>
        <taxon>Ascomycota</taxon>
        <taxon>Pezizomycotina</taxon>
        <taxon>Dothideomycetes</taxon>
        <taxon>Dothideomycetidae</taxon>
        <taxon>Cladosporiales</taxon>
        <taxon>Cladosporiaceae</taxon>
        <taxon>Cladosporium</taxon>
    </lineage>
</organism>
<keyword evidence="5 6" id="KW-0131">Cell cycle</keyword>
<comment type="subcellular location">
    <subcellularLocation>
        <location evidence="1 6">Nucleus</location>
    </subcellularLocation>
</comment>
<dbReference type="RefSeq" id="XP_069231250.1">
    <property type="nucleotide sequence ID" value="XM_069371763.1"/>
</dbReference>
<evidence type="ECO:0000313" key="9">
    <source>
        <dbReference type="EMBL" id="KAL1588145.1"/>
    </source>
</evidence>
<dbReference type="EMBL" id="JAAQHG020000008">
    <property type="protein sequence ID" value="KAL1588145.1"/>
    <property type="molecule type" value="Genomic_DNA"/>
</dbReference>
<proteinExistence type="inferred from homology"/>
<evidence type="ECO:0000256" key="6">
    <source>
        <dbReference type="RuleBase" id="RU364107"/>
    </source>
</evidence>
<feature type="region of interest" description="Disordered" evidence="7">
    <location>
        <begin position="601"/>
        <end position="645"/>
    </location>
</feature>
<keyword evidence="10" id="KW-1185">Reference proteome</keyword>
<dbReference type="Gene3D" id="1.25.10.10">
    <property type="entry name" value="Leucine-rich Repeat Variant"/>
    <property type="match status" value="1"/>
</dbReference>
<keyword evidence="3 6" id="KW-0677">Repeat</keyword>
<name>A0AB34KXX8_9PEZI</name>
<feature type="compositionally biased region" description="Acidic residues" evidence="7">
    <location>
        <begin position="609"/>
        <end position="636"/>
    </location>
</feature>
<keyword evidence="4 6" id="KW-0539">Nucleus</keyword>
<dbReference type="InterPro" id="IPR011989">
    <property type="entry name" value="ARM-like"/>
</dbReference>
<comment type="similarity">
    <text evidence="2 6">Belongs to the SCC2/Nipped-B family.</text>
</comment>
<feature type="compositionally biased region" description="Polar residues" evidence="7">
    <location>
        <begin position="248"/>
        <end position="269"/>
    </location>
</feature>
<dbReference type="GO" id="GO:0061775">
    <property type="term" value="F:cohesin loader activity"/>
    <property type="evidence" value="ECO:0007669"/>
    <property type="project" value="InterPro"/>
</dbReference>
<accession>A0AB34KXX8</accession>